<dbReference type="FunFam" id="3.30.160.60:FF:000690">
    <property type="entry name" value="Zinc finger protein 354C"/>
    <property type="match status" value="1"/>
</dbReference>
<dbReference type="Pfam" id="PF13923">
    <property type="entry name" value="zf-C3HC4_2"/>
    <property type="match status" value="1"/>
</dbReference>
<feature type="region of interest" description="Disordered" evidence="26">
    <location>
        <begin position="927"/>
        <end position="1067"/>
    </location>
</feature>
<dbReference type="GO" id="GO:0006281">
    <property type="term" value="P:DNA repair"/>
    <property type="evidence" value="ECO:0007669"/>
    <property type="project" value="UniProtKB-KW"/>
</dbReference>
<evidence type="ECO:0000256" key="24">
    <source>
        <dbReference type="PROSITE-ProRule" id="PRU00042"/>
    </source>
</evidence>
<dbReference type="PANTHER" id="PTHR22936">
    <property type="entry name" value="RHOMBOID-RELATED"/>
    <property type="match status" value="1"/>
</dbReference>
<feature type="compositionally biased region" description="Low complexity" evidence="26">
    <location>
        <begin position="806"/>
        <end position="819"/>
    </location>
</feature>
<name>G7E5X7_MIXOS</name>
<dbReference type="EC" id="3.4.21.105" evidence="25"/>
<dbReference type="InterPro" id="IPR035952">
    <property type="entry name" value="Rhomboid-like_sf"/>
</dbReference>
<dbReference type="HOGENOM" id="CLU_003213_0_0_1"/>
<dbReference type="InterPro" id="IPR036236">
    <property type="entry name" value="Znf_C2H2_sf"/>
</dbReference>
<evidence type="ECO:0000256" key="11">
    <source>
        <dbReference type="ARBA" id="ARBA00022723"/>
    </source>
</evidence>
<comment type="caution">
    <text evidence="29">The sequence shown here is derived from an EMBL/GenBank/DDBJ whole genome shotgun (WGS) entry which is preliminary data.</text>
</comment>
<keyword evidence="9" id="KW-0808">Transferase</keyword>
<gene>
    <name evidence="29" type="primary">Mo04920</name>
    <name evidence="29" type="ORF">E5Q_04920</name>
</gene>
<dbReference type="FunFam" id="3.30.160.60:FF:000125">
    <property type="entry name" value="Putative zinc finger protein 143"/>
    <property type="match status" value="1"/>
</dbReference>
<evidence type="ECO:0000256" key="6">
    <source>
        <dbReference type="ARBA" id="ARBA00009045"/>
    </source>
</evidence>
<dbReference type="FunFam" id="3.30.160.60:FF:000111">
    <property type="entry name" value="GLI family zinc finger 4"/>
    <property type="match status" value="1"/>
</dbReference>
<reference evidence="29 30" key="1">
    <citation type="journal article" date="2011" name="J. Gen. Appl. Microbiol.">
        <title>Draft genome sequencing of the enigmatic basidiomycete Mixia osmundae.</title>
        <authorList>
            <person name="Nishida H."/>
            <person name="Nagatsuka Y."/>
            <person name="Sugiyama J."/>
        </authorList>
    </citation>
    <scope>NUCLEOTIDE SEQUENCE [LARGE SCALE GENOMIC DNA]</scope>
    <source>
        <strain evidence="30">CBS 9802 / IAM 14324 / JCM 22182 / KY 12970</strain>
    </source>
</reference>
<keyword evidence="19 25" id="KW-1133">Transmembrane helix</keyword>
<dbReference type="InterPro" id="IPR013083">
    <property type="entry name" value="Znf_RING/FYVE/PHD"/>
</dbReference>
<dbReference type="EMBL" id="BABT02000150">
    <property type="protein sequence ID" value="GAA98237.1"/>
    <property type="molecule type" value="Genomic_DNA"/>
</dbReference>
<sequence>MSSSKDRLEVSTPSDWPDRSLASLDEALRCPICSDYYTRPVMLASTCRHSFCSICAREYMTRQSECPTCHVKANDGQLRAEPALEQAVNAFIAARASLLERFTRSAKTKRRSVSPSNESRSTKRPKHSPAVTNGSGKYKPQRNGKHNQPIVLDDDDQPDSKASSVEAVDEPTSSLEVINMDDVKTIVQCPVCDGKLRNGDAANHLTVCKGQPDEHGNAVGRCVSLSAQTSAKQGWGSIGMQSTAPPVFPFAGKRIAKVNYANKTKPQLKKLLQEMMLPAEGEIDTLRDRHHRFIMLHNANLDSEKPDSHEEIKKELAKWERLQAVELAPVLATFSSERDKPNPTSAIKSHYDTHKDHQHPYILTISTFSNVLRPHRRRFVRFRFKSALVGPPSTTSRVCSDEHTYPLRLLRQVEAFVLSPMARYDEDADWQPEQDVHPRSRSLLHHQEHDDDNDDDEEEEYHPQQEYRPRQRGPAPTLRAPRPDDDEEEDFPDQPSDKPFACETCGKAFARRSDLIRHNRIHTNDRPFKCDWPRCNKSFIQRSALTVHNRTHTGAKPHACEQCGRRFSDSSSLARHRRVHNGTRPYVCDACERSFCRKITLSKHIKRTHTPLPDVPANFIRSADGSSDIGSPHASGGGHSEHDGEGEDDHSSSMQPHLPYFQNAPPIGRSYSYAGPSTAQLGAYSMSQPMYQSRSDQGPTNGYGNIGQPSGFAGRRMPIPEQRGAGNFPNLAAAASSQFYPLDDYPPTYPAQLNQLPALTMASQPAFQYGDPFAQFQQAGSRFNFQQGRAQLPSINWQGSLSHPISSQAQHPHPSAHPAHPAHPTHPQSGYAQAQPQYHPGSHYAQQTSFVQSTPAQDEVRRSSNMFLSRPSPPTSDQRGQAGPEPMQTRSQPQLNPPASSDAPAPVAPDKRAVFNAAEWQQDAYYSPAQSSLDYSGVHDRSFDEDDQGDDGYFDYAQHTGSSSRQDAPQRTQPSRRDASRTPSPLPSSRQDPSSSRYYSGVAETIADAPRGGPSRGQSGKKTTQHPAVPPVPSVPALYSQRKPTRAEPQIPLAERRPRTSSFQPDYSLSFDQWQKPAQGPQGYLGVSTMTRSTSRDILDDAESLYPYDSISNVGGARSPAAVPEATYTPIRAHAAGARGIDMNDPYPGSTIGRDPDYFGRAVSNRQEEEEASPHNVYSREQHDLLRSTMSLQAPSYRSAAYAQHAPRPSDAQTLYDDDDEKRLVNCAILPAGRQRFSTDTAMTKEYDAADGKYMEDGDHAYPPRLRGRQARPVFPPRPNVFWRNLRDTTDQEQKVDNHRRGIGVQKHPIVVWILSLAMIATFAVEMVNQSKATGSPFSFKPTINPMLGPSTWVLINNGARFDPCMKSVPTITDNPGLQFPCLNNTANPATSLCSLEQICGFGGFDGKVPNQGFRFVLPIFVHAGLVHIALNLLVQVTSSAEVERQMGSLRFFLLYFPAGIFGFILGGNFALVGLPSVGASGAIYGTHASVFVDLVAHWRLEPSPRKKLFFLLIEIILGFGLGYVPGVDNFSHIGGFAMGLTCSILLYPVIHHTKRRRVILYTLRAISAPGIVLMFVLLIRNFYTVDPNNACEFCKYISCWPTTANNRCQGTGLEIQTTTTTTNGSYMTLFRPELLLGLFSLLFARTF</sequence>
<comment type="similarity">
    <text evidence="6 25">Belongs to the peptidase S54 family.</text>
</comment>
<feature type="compositionally biased region" description="Polar residues" evidence="26">
    <location>
        <begin position="844"/>
        <end position="856"/>
    </location>
</feature>
<feature type="transmembrane region" description="Helical" evidence="25">
    <location>
        <begin position="1478"/>
        <end position="1497"/>
    </location>
</feature>
<dbReference type="Gene3D" id="3.30.40.10">
    <property type="entry name" value="Zinc/RING finger domain, C3HC4 (zinc finger)"/>
    <property type="match status" value="1"/>
</dbReference>
<evidence type="ECO:0000256" key="8">
    <source>
        <dbReference type="ARBA" id="ARBA00022670"/>
    </source>
</evidence>
<organism evidence="29 30">
    <name type="scientific">Mixia osmundae (strain CBS 9802 / IAM 14324 / JCM 22182 / KY 12970)</name>
    <dbReference type="NCBI Taxonomy" id="764103"/>
    <lineage>
        <taxon>Eukaryota</taxon>
        <taxon>Fungi</taxon>
        <taxon>Dikarya</taxon>
        <taxon>Basidiomycota</taxon>
        <taxon>Pucciniomycotina</taxon>
        <taxon>Mixiomycetes</taxon>
        <taxon>Mixiales</taxon>
        <taxon>Mixiaceae</taxon>
        <taxon>Mixia</taxon>
    </lineage>
</organism>
<keyword evidence="21 25" id="KW-0472">Membrane</keyword>
<dbReference type="SMART" id="SM00355">
    <property type="entry name" value="ZnF_C2H2"/>
    <property type="match status" value="4"/>
</dbReference>
<comment type="pathway">
    <text evidence="5">Protein modification; protein ubiquitination.</text>
</comment>
<accession>G7E5X7</accession>
<dbReference type="Pfam" id="PF00096">
    <property type="entry name" value="zf-C2H2"/>
    <property type="match status" value="3"/>
</dbReference>
<comment type="function">
    <text evidence="25">Serine protease involved in intramembrane proteolysis.</text>
</comment>
<feature type="domain" description="C2H2-type" evidence="28">
    <location>
        <begin position="528"/>
        <end position="557"/>
    </location>
</feature>
<feature type="compositionally biased region" description="Polar residues" evidence="26">
    <location>
        <begin position="959"/>
        <end position="973"/>
    </location>
</feature>
<evidence type="ECO:0000256" key="1">
    <source>
        <dbReference type="ARBA" id="ARBA00000156"/>
    </source>
</evidence>
<proteinExistence type="inferred from homology"/>
<feature type="region of interest" description="Disordered" evidence="26">
    <location>
        <begin position="445"/>
        <end position="500"/>
    </location>
</feature>
<dbReference type="OrthoDB" id="2146116at2759"/>
<comment type="similarity">
    <text evidence="7">Belongs to the RAD18 family.</text>
</comment>
<comment type="catalytic activity">
    <reaction evidence="2">
        <text>S-ubiquitinyl-[E2 ubiquitin-conjugating enzyme]-L-cysteine + [acceptor protein]-L-lysine = [E2 ubiquitin-conjugating enzyme]-L-cysteine + N(6)-ubiquitinyl-[acceptor protein]-L-lysine.</text>
        <dbReference type="EC" id="2.3.2.27"/>
    </reaction>
</comment>
<keyword evidence="14 24" id="KW-0863">Zinc-finger</keyword>
<dbReference type="Pfam" id="PF01694">
    <property type="entry name" value="Rhomboid"/>
    <property type="match status" value="1"/>
</dbReference>
<dbReference type="GO" id="GO:0004252">
    <property type="term" value="F:serine-type endopeptidase activity"/>
    <property type="evidence" value="ECO:0007669"/>
    <property type="project" value="InterPro"/>
</dbReference>
<dbReference type="FunFam" id="3.30.40.10:FF:000172">
    <property type="entry name" value="E3 ubiquitin-protein ligase RAD18"/>
    <property type="match status" value="1"/>
</dbReference>
<feature type="transmembrane region" description="Helical" evidence="25">
    <location>
        <begin position="1509"/>
        <end position="1525"/>
    </location>
</feature>
<evidence type="ECO:0000256" key="20">
    <source>
        <dbReference type="ARBA" id="ARBA00023125"/>
    </source>
</evidence>
<evidence type="ECO:0000256" key="15">
    <source>
        <dbReference type="ARBA" id="ARBA00022786"/>
    </source>
</evidence>
<evidence type="ECO:0000256" key="26">
    <source>
        <dbReference type="SAM" id="MobiDB-lite"/>
    </source>
</evidence>
<keyword evidence="16 25" id="KW-0378">Hydrolase</keyword>
<feature type="transmembrane region" description="Helical" evidence="25">
    <location>
        <begin position="1563"/>
        <end position="1584"/>
    </location>
</feature>
<feature type="compositionally biased region" description="Polar residues" evidence="26">
    <location>
        <begin position="981"/>
        <end position="998"/>
    </location>
</feature>
<keyword evidence="8 25" id="KW-0645">Protease</keyword>
<dbReference type="SUPFAM" id="SSF57667">
    <property type="entry name" value="beta-beta-alpha zinc fingers"/>
    <property type="match status" value="2"/>
</dbReference>
<evidence type="ECO:0000313" key="30">
    <source>
        <dbReference type="Proteomes" id="UP000009131"/>
    </source>
</evidence>
<feature type="region of interest" description="Disordered" evidence="26">
    <location>
        <begin position="104"/>
        <end position="172"/>
    </location>
</feature>
<dbReference type="InterPro" id="IPR013087">
    <property type="entry name" value="Znf_C2H2_type"/>
</dbReference>
<keyword evidence="30" id="KW-1185">Reference proteome</keyword>
<feature type="domain" description="C2H2-type" evidence="28">
    <location>
        <begin position="586"/>
        <end position="610"/>
    </location>
</feature>
<dbReference type="SUPFAM" id="SSF144091">
    <property type="entry name" value="Rhomboid-like"/>
    <property type="match status" value="1"/>
</dbReference>
<feature type="domain" description="RING-type" evidence="27">
    <location>
        <begin position="30"/>
        <end position="70"/>
    </location>
</feature>
<keyword evidence="22" id="KW-0234">DNA repair</keyword>
<evidence type="ECO:0000256" key="7">
    <source>
        <dbReference type="ARBA" id="ARBA00009506"/>
    </source>
</evidence>
<keyword evidence="12" id="KW-0677">Repeat</keyword>
<evidence type="ECO:0000256" key="19">
    <source>
        <dbReference type="ARBA" id="ARBA00022989"/>
    </source>
</evidence>
<dbReference type="RefSeq" id="XP_014569241.1">
    <property type="nucleotide sequence ID" value="XM_014713755.1"/>
</dbReference>
<evidence type="ECO:0000256" key="10">
    <source>
        <dbReference type="ARBA" id="ARBA00022692"/>
    </source>
</evidence>
<evidence type="ECO:0000256" key="9">
    <source>
        <dbReference type="ARBA" id="ARBA00022679"/>
    </source>
</evidence>
<dbReference type="InterPro" id="IPR017907">
    <property type="entry name" value="Znf_RING_CS"/>
</dbReference>
<keyword evidence="18" id="KW-0862">Zinc</keyword>
<dbReference type="PANTHER" id="PTHR22936:SF69">
    <property type="entry name" value="RHOMBOID-LIKE PROTEIN"/>
    <property type="match status" value="1"/>
</dbReference>
<evidence type="ECO:0000256" key="3">
    <source>
        <dbReference type="ARBA" id="ARBA00004123"/>
    </source>
</evidence>
<evidence type="ECO:0000256" key="23">
    <source>
        <dbReference type="ARBA" id="ARBA00023242"/>
    </source>
</evidence>
<reference evidence="29 30" key="2">
    <citation type="journal article" date="2012" name="Open Biol.">
        <title>Characteristics of nucleosomes and linker DNA regions on the genome of the basidiomycete Mixia osmundae revealed by mono- and dinucleosome mapping.</title>
        <authorList>
            <person name="Nishida H."/>
            <person name="Kondo S."/>
            <person name="Matsumoto T."/>
            <person name="Suzuki Y."/>
            <person name="Yoshikawa H."/>
            <person name="Taylor T.D."/>
            <person name="Sugiyama J."/>
        </authorList>
    </citation>
    <scope>NUCLEOTIDE SEQUENCE [LARGE SCALE GENOMIC DNA]</scope>
    <source>
        <strain evidence="30">CBS 9802 / IAM 14324 / JCM 22182 / KY 12970</strain>
    </source>
</reference>
<dbReference type="PROSITE" id="PS00518">
    <property type="entry name" value="ZF_RING_1"/>
    <property type="match status" value="1"/>
</dbReference>
<dbReference type="InterPro" id="IPR002610">
    <property type="entry name" value="Peptidase_S54_rhomboid-like"/>
</dbReference>
<keyword evidence="13" id="KW-0227">DNA damage</keyword>
<evidence type="ECO:0000256" key="16">
    <source>
        <dbReference type="ARBA" id="ARBA00022801"/>
    </source>
</evidence>
<dbReference type="STRING" id="764103.G7E5X7"/>
<dbReference type="SUPFAM" id="SSF57850">
    <property type="entry name" value="RING/U-box"/>
    <property type="match status" value="1"/>
</dbReference>
<dbReference type="GO" id="GO:0008270">
    <property type="term" value="F:zinc ion binding"/>
    <property type="evidence" value="ECO:0007669"/>
    <property type="project" value="UniProtKB-KW"/>
</dbReference>
<keyword evidence="10 25" id="KW-0812">Transmembrane</keyword>
<evidence type="ECO:0000256" key="4">
    <source>
        <dbReference type="ARBA" id="ARBA00004141"/>
    </source>
</evidence>
<protein>
    <recommendedName>
        <fullName evidence="25">Rhomboid-type serine protease</fullName>
        <ecNumber evidence="25">3.4.21.105</ecNumber>
    </recommendedName>
</protein>
<dbReference type="Proteomes" id="UP000009131">
    <property type="component" value="Unassembled WGS sequence"/>
</dbReference>
<dbReference type="GO" id="GO:0016020">
    <property type="term" value="C:membrane"/>
    <property type="evidence" value="ECO:0007669"/>
    <property type="project" value="UniProtKB-SubCell"/>
</dbReference>
<dbReference type="InterPro" id="IPR001841">
    <property type="entry name" value="Znf_RING"/>
</dbReference>
<evidence type="ECO:0000256" key="25">
    <source>
        <dbReference type="RuleBase" id="RU362115"/>
    </source>
</evidence>
<evidence type="ECO:0000313" key="29">
    <source>
        <dbReference type="EMBL" id="GAA98237.1"/>
    </source>
</evidence>
<dbReference type="PROSITE" id="PS00028">
    <property type="entry name" value="ZINC_FINGER_C2H2_1"/>
    <property type="match status" value="4"/>
</dbReference>
<feature type="transmembrane region" description="Helical" evidence="25">
    <location>
        <begin position="1453"/>
        <end position="1472"/>
    </location>
</feature>
<evidence type="ECO:0000256" key="14">
    <source>
        <dbReference type="ARBA" id="ARBA00022771"/>
    </source>
</evidence>
<dbReference type="SMART" id="SM00184">
    <property type="entry name" value="RING"/>
    <property type="match status" value="1"/>
</dbReference>
<dbReference type="InterPro" id="IPR022764">
    <property type="entry name" value="Peptidase_S54_rhomboid_dom"/>
</dbReference>
<dbReference type="Gene3D" id="1.20.1540.10">
    <property type="entry name" value="Rhomboid-like"/>
    <property type="match status" value="1"/>
</dbReference>
<evidence type="ECO:0000256" key="2">
    <source>
        <dbReference type="ARBA" id="ARBA00000900"/>
    </source>
</evidence>
<feature type="region of interest" description="Disordered" evidence="26">
    <location>
        <begin position="616"/>
        <end position="658"/>
    </location>
</feature>
<evidence type="ECO:0000256" key="17">
    <source>
        <dbReference type="ARBA" id="ARBA00022825"/>
    </source>
</evidence>
<dbReference type="GO" id="GO:0000981">
    <property type="term" value="F:DNA-binding transcription factor activity, RNA polymerase II-specific"/>
    <property type="evidence" value="ECO:0007669"/>
    <property type="project" value="UniProtKB-ARBA"/>
</dbReference>
<feature type="compositionally biased region" description="Acidic residues" evidence="26">
    <location>
        <begin position="943"/>
        <end position="953"/>
    </location>
</feature>
<dbReference type="eggNOG" id="KOG2290">
    <property type="taxonomic scope" value="Eukaryota"/>
</dbReference>
<evidence type="ECO:0000259" key="27">
    <source>
        <dbReference type="PROSITE" id="PS50089"/>
    </source>
</evidence>
<feature type="compositionally biased region" description="Acidic residues" evidence="26">
    <location>
        <begin position="450"/>
        <end position="460"/>
    </location>
</feature>
<dbReference type="eggNOG" id="KOG1721">
    <property type="taxonomic scope" value="Eukaryota"/>
</dbReference>
<keyword evidence="11" id="KW-0479">Metal-binding</keyword>
<evidence type="ECO:0000256" key="18">
    <source>
        <dbReference type="ARBA" id="ARBA00022833"/>
    </source>
</evidence>
<comment type="subcellular location">
    <subcellularLocation>
        <location evidence="4 25">Membrane</location>
        <topology evidence="4 25">Multi-pass membrane protein</topology>
    </subcellularLocation>
    <subcellularLocation>
        <location evidence="3">Nucleus</location>
    </subcellularLocation>
</comment>
<dbReference type="GO" id="GO:0061630">
    <property type="term" value="F:ubiquitin protein ligase activity"/>
    <property type="evidence" value="ECO:0007669"/>
    <property type="project" value="UniProtKB-EC"/>
</dbReference>
<dbReference type="GO" id="GO:0000978">
    <property type="term" value="F:RNA polymerase II cis-regulatory region sequence-specific DNA binding"/>
    <property type="evidence" value="ECO:0007669"/>
    <property type="project" value="UniProtKB-ARBA"/>
</dbReference>
<dbReference type="eggNOG" id="KOG0287">
    <property type="taxonomic scope" value="Eukaryota"/>
</dbReference>
<feature type="domain" description="C2H2-type" evidence="28">
    <location>
        <begin position="558"/>
        <end position="585"/>
    </location>
</feature>
<dbReference type="Gene3D" id="3.30.160.60">
    <property type="entry name" value="Classic Zinc Finger"/>
    <property type="match status" value="4"/>
</dbReference>
<keyword evidence="17 25" id="KW-0720">Serine protease</keyword>
<feature type="compositionally biased region" description="Polar residues" evidence="26">
    <location>
        <begin position="1016"/>
        <end position="1026"/>
    </location>
</feature>
<dbReference type="GO" id="GO:0006508">
    <property type="term" value="P:proteolysis"/>
    <property type="evidence" value="ECO:0007669"/>
    <property type="project" value="UniProtKB-KW"/>
</dbReference>
<evidence type="ECO:0000256" key="22">
    <source>
        <dbReference type="ARBA" id="ARBA00023204"/>
    </source>
</evidence>
<dbReference type="GO" id="GO:0005634">
    <property type="term" value="C:nucleus"/>
    <property type="evidence" value="ECO:0007669"/>
    <property type="project" value="UniProtKB-SubCell"/>
</dbReference>
<keyword evidence="23" id="KW-0539">Nucleus</keyword>
<evidence type="ECO:0000256" key="21">
    <source>
        <dbReference type="ARBA" id="ARBA00023136"/>
    </source>
</evidence>
<dbReference type="PROSITE" id="PS50089">
    <property type="entry name" value="ZF_RING_2"/>
    <property type="match status" value="1"/>
</dbReference>
<evidence type="ECO:0000256" key="12">
    <source>
        <dbReference type="ARBA" id="ARBA00022737"/>
    </source>
</evidence>
<feature type="domain" description="C2H2-type" evidence="28">
    <location>
        <begin position="500"/>
        <end position="527"/>
    </location>
</feature>
<evidence type="ECO:0000256" key="13">
    <source>
        <dbReference type="ARBA" id="ARBA00022763"/>
    </source>
</evidence>
<dbReference type="PROSITE" id="PS50157">
    <property type="entry name" value="ZINC_FINGER_C2H2_2"/>
    <property type="match status" value="4"/>
</dbReference>
<keyword evidence="20" id="KW-0238">DNA-binding</keyword>
<keyword evidence="15" id="KW-0833">Ubl conjugation pathway</keyword>
<evidence type="ECO:0000259" key="28">
    <source>
        <dbReference type="PROSITE" id="PS50157"/>
    </source>
</evidence>
<comment type="catalytic activity">
    <reaction evidence="1 25">
        <text>Cleaves type-1 transmembrane domains using a catalytic dyad composed of serine and histidine that are contributed by different transmembrane domains.</text>
        <dbReference type="EC" id="3.4.21.105"/>
    </reaction>
</comment>
<comment type="caution">
    <text evidence="25">Lacks conserved residue(s) required for the propagation of feature annotation.</text>
</comment>
<evidence type="ECO:0000256" key="5">
    <source>
        <dbReference type="ARBA" id="ARBA00004906"/>
    </source>
</evidence>
<feature type="region of interest" description="Disordered" evidence="26">
    <location>
        <begin position="797"/>
        <end position="915"/>
    </location>
</feature>
<feature type="transmembrane region" description="Helical" evidence="25">
    <location>
        <begin position="1531"/>
        <end position="1551"/>
    </location>
</feature>
<dbReference type="InParanoid" id="G7E5X7"/>